<dbReference type="SUPFAM" id="SSF52540">
    <property type="entry name" value="P-loop containing nucleoside triphosphate hydrolases"/>
    <property type="match status" value="2"/>
</dbReference>
<dbReference type="EMBL" id="PRFA01000328">
    <property type="protein sequence ID" value="PWU83402.1"/>
    <property type="molecule type" value="Genomic_DNA"/>
</dbReference>
<dbReference type="VEuPathDB" id="TriTrypDB:C3747_265g2"/>
<keyword evidence="8" id="KW-0325">Glycoprotein</keyword>
<keyword evidence="6 10" id="KW-1133">Transmembrane helix</keyword>
<comment type="caution">
    <text evidence="13">The sequence shown here is derived from an EMBL/GenBank/DDBJ whole genome shotgun (WGS) entry which is preliminary data.</text>
</comment>
<dbReference type="VEuPathDB" id="TriTrypDB:TcCLB.511021.70"/>
<dbReference type="PROSITE" id="PS50929">
    <property type="entry name" value="ABC_TM1F"/>
    <property type="match status" value="2"/>
</dbReference>
<dbReference type="Gene3D" id="3.40.50.300">
    <property type="entry name" value="P-loop containing nucleotide triphosphate hydrolases"/>
    <property type="match status" value="2"/>
</dbReference>
<dbReference type="VEuPathDB" id="TriTrypDB:TcCLB.510231.29"/>
<dbReference type="PROSITE" id="PS00211">
    <property type="entry name" value="ABC_TRANSPORTER_1"/>
    <property type="match status" value="2"/>
</dbReference>
<sequence length="1581" mass="174695">MHRSEDAQPQEAMPGRMLYEDAQVVEKDAATRDGDTSSTSILSSSSSSSSSAGEEVVCVSHSALAKRKRAYDRSYSSMSRRLREMWGLGEPYTPMAESTATWPQRLYYTWISEYIQLAKKERMQVEDLPPARRTDRAHECGLKLSAVTQRSLSRRHGWSVLVGITVASRRDRLSRGTLRWVGVPQSGGYHEIMAAVTWTRPPSHRVAECSAEYSPFFRGLFYGETLFAPEATDNSTLEEPCSLEFITNDGEDAAVAASIPVPRRISLVRDLFVALPGAVLWQFPGKIIGDICTLTLPILLQKYVVYLTGESPSWSSGLLLVMALFVVQAVQSAALHSYYYISINGGLLFRSALTAVIFEKCLVVAPKSFAIPEMSTGRIINMVSTDVERADEFLQFCMYLWSSPMVAVFSIFLLYRLVGWSALVAVAALSTTLPLNALVMRRMMRLRRRLATTTDARVKATNEFFSGIRIAKFMTWEPRFIANIEAKRDIELQYLKGVQVCRVLTSFINDATPPVMIAVVLLLYHILGHELTPEIVFPAISLLAIIRMPFMMIPTVVTSAVQFLVSMARISAFLDCEGSPRSVMDIRSYNTAQRASAGSWCELAAVFENTDITAFVPVKLPRLTRVSLSLTARLMRRFCCCDACRPEKKGQSPAQFHEPQQPPPNSPATPTTTGSNNINEKKRRAKDVLAEDRFELLPKNILRAVSIEIPKGKLTVIIGPTGSGKTTLLAALLGEYEVTHGRVWATRSIAYVPQQPWIMNATLRENVLFYAPEDPKRLQETVRACQLESDLKLLAGGMQTEIGEKGINLSGGQKARVSLARAVYADRELYLLDDPLSALDAHVGERIVADVLLGQLACKTRILATHQLHVLSRADYVVVVGDGAVRFAGRREEFMGSPVYKEVVAQDARQQQHQEKEVREDEGDDVLDGAPFLGNGAPPGAGSPGRAKGAMMTSEEKAVGSVLWSTYVTYFRACGGVSVVVIVLIIFLLTEMISLSSNVWLSMWSTQRFGLSTQTYLNVYIALVLFGTVTVPLRFSVAYSAMRQGSRNLHRLILRSVSIGTMQYFDTTPLGRIVNRFSRDVDCIDNQLQMTFLFLLRVLYSIFSSLAVAIDSQPYVILALLPTVFFYYKLMVLYNVTNREIRRVGSIVKAPMISLLGEALVGSSTIKAYGCVASIMKESLRRIDRVCASSFLENATNRWLGVRVDFLGNVIVITIALLGVIGTMMSFSTHDIGLVSLSLTMALASTSQLNWLVRMIGTMGADMNSVERILHYTHNIDHEEVPEMDRLVDELREKNTEGGDVTATVLVEGVSGGSEGQHPETTAGWLEFREVEMRYRAGLPLVLDRVSFLIEPRQKVGVVGRTGSGKSTLLLTLMRMVDICGGDIIVSGRPICAYGLRELRQQFSMIPQDPVLFDGTVRSNLDPFLESTPAEVWRALDLVGMRERVELESGGIDGRVQEGGSNYSVGQRQLLCLARALLRRGSGFILMDEATANIDHALDQQIQRTVMTAFNSYTVITIAHRLHTVAAYDKIIVMDHGVVAESGSPRVLVSDPSSRFSELVAALGKQEAAKFMASVGVAAAS</sequence>
<dbReference type="VEuPathDB" id="TriTrypDB:TcBrA4_0033440"/>
<evidence type="ECO:0000256" key="3">
    <source>
        <dbReference type="ARBA" id="ARBA00022692"/>
    </source>
</evidence>
<dbReference type="PANTHER" id="PTHR24223:SF415">
    <property type="entry name" value="FI20190P1"/>
    <property type="match status" value="1"/>
</dbReference>
<keyword evidence="5" id="KW-0067">ATP-binding</keyword>
<protein>
    <submittedName>
        <fullName evidence="13">Putative multidrug resistance protein E</fullName>
    </submittedName>
</protein>
<feature type="transmembrane region" description="Helical" evidence="10">
    <location>
        <begin position="503"/>
        <end position="527"/>
    </location>
</feature>
<dbReference type="PROSITE" id="PS50893">
    <property type="entry name" value="ABC_TRANSPORTER_2"/>
    <property type="match status" value="2"/>
</dbReference>
<feature type="transmembrane region" description="Helical" evidence="10">
    <location>
        <begin position="1092"/>
        <end position="1110"/>
    </location>
</feature>
<keyword evidence="7 10" id="KW-0472">Membrane</keyword>
<dbReference type="VEuPathDB" id="TriTrypDB:Tc_MARK_6299"/>
<evidence type="ECO:0000313" key="13">
    <source>
        <dbReference type="EMBL" id="PWU83402.1"/>
    </source>
</evidence>
<dbReference type="VEuPathDB" id="TriTrypDB:TcCLB.508965.14"/>
<dbReference type="InterPro" id="IPR044726">
    <property type="entry name" value="ABCC_6TM_D2"/>
</dbReference>
<dbReference type="GO" id="GO:0016887">
    <property type="term" value="F:ATP hydrolysis activity"/>
    <property type="evidence" value="ECO:0007669"/>
    <property type="project" value="InterPro"/>
</dbReference>
<feature type="region of interest" description="Disordered" evidence="9">
    <location>
        <begin position="650"/>
        <end position="684"/>
    </location>
</feature>
<dbReference type="SUPFAM" id="SSF90123">
    <property type="entry name" value="ABC transporter transmembrane region"/>
    <property type="match status" value="2"/>
</dbReference>
<dbReference type="CDD" id="cd03244">
    <property type="entry name" value="ABCC_MRP_domain2"/>
    <property type="match status" value="1"/>
</dbReference>
<feature type="transmembrane region" description="Helical" evidence="10">
    <location>
        <begin position="1015"/>
        <end position="1037"/>
    </location>
</feature>
<keyword evidence="4" id="KW-0547">Nucleotide-binding</keyword>
<dbReference type="InterPro" id="IPR044746">
    <property type="entry name" value="ABCC_6TM_D1"/>
</dbReference>
<dbReference type="GO" id="GO:0140359">
    <property type="term" value="F:ABC-type transporter activity"/>
    <property type="evidence" value="ECO:0007669"/>
    <property type="project" value="InterPro"/>
</dbReference>
<dbReference type="FunFam" id="3.40.50.300:FF:002055">
    <property type="entry name" value="ATP-binding cassette protein subfamily C, member 1"/>
    <property type="match status" value="1"/>
</dbReference>
<dbReference type="InterPro" id="IPR050173">
    <property type="entry name" value="ABC_transporter_C-like"/>
</dbReference>
<evidence type="ECO:0000256" key="6">
    <source>
        <dbReference type="ARBA" id="ARBA00022989"/>
    </source>
</evidence>
<dbReference type="CDD" id="cd18579">
    <property type="entry name" value="ABC_6TM_ABCC_D1"/>
    <property type="match status" value="1"/>
</dbReference>
<feature type="compositionally biased region" description="Low complexity" evidence="9">
    <location>
        <begin position="37"/>
        <end position="51"/>
    </location>
</feature>
<dbReference type="VEuPathDB" id="TriTrypDB:TcCLB.511537.8"/>
<evidence type="ECO:0000313" key="14">
    <source>
        <dbReference type="Proteomes" id="UP000246121"/>
    </source>
</evidence>
<dbReference type="VEuPathDB" id="TriTrypDB:TcYC6_0032760"/>
<feature type="compositionally biased region" description="Basic and acidic residues" evidence="9">
    <location>
        <begin position="24"/>
        <end position="35"/>
    </location>
</feature>
<feature type="transmembrane region" description="Helical" evidence="10">
    <location>
        <begin position="1116"/>
        <end position="1136"/>
    </location>
</feature>
<dbReference type="InterPro" id="IPR003439">
    <property type="entry name" value="ABC_transporter-like_ATP-bd"/>
</dbReference>
<name>A0A2V2UIS0_TRYCR</name>
<feature type="domain" description="ABC transmembrane type-1" evidence="12">
    <location>
        <begin position="287"/>
        <end position="562"/>
    </location>
</feature>
<keyword evidence="3 10" id="KW-0812">Transmembrane</keyword>
<comment type="subcellular location">
    <subcellularLocation>
        <location evidence="1">Membrane</location>
        <topology evidence="1">Multi-pass membrane protein</topology>
    </subcellularLocation>
</comment>
<dbReference type="VEuPathDB" id="TriTrypDB:ECC02_009787"/>
<feature type="transmembrane region" description="Helical" evidence="10">
    <location>
        <begin position="420"/>
        <end position="439"/>
    </location>
</feature>
<dbReference type="InterPro" id="IPR027417">
    <property type="entry name" value="P-loop_NTPase"/>
</dbReference>
<dbReference type="FunFam" id="1.20.1560.10:FF:000082">
    <property type="entry name" value="ABC transporter, multidrug resistance associated protein"/>
    <property type="match status" value="1"/>
</dbReference>
<evidence type="ECO:0000256" key="9">
    <source>
        <dbReference type="SAM" id="MobiDB-lite"/>
    </source>
</evidence>
<dbReference type="VEuPathDB" id="TriTrypDB:TcCL_Unassigned01883"/>
<dbReference type="VEuPathDB" id="TriTrypDB:TcCL_NonESM04808"/>
<dbReference type="VEuPathDB" id="TriTrypDB:TCDM_04857"/>
<evidence type="ECO:0000256" key="7">
    <source>
        <dbReference type="ARBA" id="ARBA00023136"/>
    </source>
</evidence>
<evidence type="ECO:0000256" key="1">
    <source>
        <dbReference type="ARBA" id="ARBA00004141"/>
    </source>
</evidence>
<dbReference type="Pfam" id="PF00664">
    <property type="entry name" value="ABC_membrane"/>
    <property type="match status" value="2"/>
</dbReference>
<feature type="transmembrane region" description="Helical" evidence="10">
    <location>
        <begin position="1206"/>
        <end position="1227"/>
    </location>
</feature>
<feature type="domain" description="ABC transporter" evidence="11">
    <location>
        <begin position="1326"/>
        <end position="1561"/>
    </location>
</feature>
<dbReference type="FunFam" id="1.20.1560.10:FF:000010">
    <property type="entry name" value="Multidrug resistance-associated ABC transporter"/>
    <property type="match status" value="1"/>
</dbReference>
<evidence type="ECO:0000259" key="12">
    <source>
        <dbReference type="PROSITE" id="PS50929"/>
    </source>
</evidence>
<feature type="domain" description="ABC transporter" evidence="11">
    <location>
        <begin position="683"/>
        <end position="907"/>
    </location>
</feature>
<evidence type="ECO:0000256" key="2">
    <source>
        <dbReference type="ARBA" id="ARBA00022448"/>
    </source>
</evidence>
<dbReference type="VEuPathDB" id="TriTrypDB:TcG_12127"/>
<evidence type="ECO:0000256" key="4">
    <source>
        <dbReference type="ARBA" id="ARBA00022741"/>
    </source>
</evidence>
<dbReference type="VEuPathDB" id="TriTrypDB:TCSYLVIO_007542"/>
<reference evidence="13 14" key="1">
    <citation type="journal article" date="2018" name="Microb. Genom.">
        <title>Expanding an expanded genome: long-read sequencing of Trypanosoma cruzi.</title>
        <authorList>
            <person name="Berna L."/>
            <person name="Rodriguez M."/>
            <person name="Chiribao M.L."/>
            <person name="Parodi-Talice A."/>
            <person name="Pita S."/>
            <person name="Rijo G."/>
            <person name="Alvarez-Valin F."/>
            <person name="Robello C."/>
        </authorList>
    </citation>
    <scope>NUCLEOTIDE SEQUENCE [LARGE SCALE GENOMIC DNA]</scope>
    <source>
        <strain evidence="13 14">Dm28c</strain>
    </source>
</reference>
<dbReference type="GO" id="GO:0016020">
    <property type="term" value="C:membrane"/>
    <property type="evidence" value="ECO:0007669"/>
    <property type="project" value="UniProtKB-SubCell"/>
</dbReference>
<dbReference type="InterPro" id="IPR003593">
    <property type="entry name" value="AAA+_ATPase"/>
</dbReference>
<dbReference type="CDD" id="cd18580">
    <property type="entry name" value="ABC_6TM_ABCC_D2"/>
    <property type="match status" value="1"/>
</dbReference>
<dbReference type="InterPro" id="IPR011527">
    <property type="entry name" value="ABC1_TM_dom"/>
</dbReference>
<dbReference type="Proteomes" id="UP000246121">
    <property type="component" value="Unassembled WGS sequence"/>
</dbReference>
<dbReference type="Pfam" id="PF00005">
    <property type="entry name" value="ABC_tran"/>
    <property type="match status" value="2"/>
</dbReference>
<evidence type="ECO:0000259" key="11">
    <source>
        <dbReference type="PROSITE" id="PS50893"/>
    </source>
</evidence>
<dbReference type="InterPro" id="IPR036640">
    <property type="entry name" value="ABC1_TM_sf"/>
</dbReference>
<evidence type="ECO:0000256" key="5">
    <source>
        <dbReference type="ARBA" id="ARBA00022840"/>
    </source>
</evidence>
<dbReference type="VEuPathDB" id="TriTrypDB:TCSYLVIO_002926"/>
<proteinExistence type="predicted"/>
<organism evidence="13 14">
    <name type="scientific">Trypanosoma cruzi</name>
    <dbReference type="NCBI Taxonomy" id="5693"/>
    <lineage>
        <taxon>Eukaryota</taxon>
        <taxon>Discoba</taxon>
        <taxon>Euglenozoa</taxon>
        <taxon>Kinetoplastea</taxon>
        <taxon>Metakinetoplastina</taxon>
        <taxon>Trypanosomatida</taxon>
        <taxon>Trypanosomatidae</taxon>
        <taxon>Trypanosoma</taxon>
        <taxon>Schizotrypanum</taxon>
    </lineage>
</organism>
<gene>
    <name evidence="13" type="ORF">C4B63_328g10</name>
</gene>
<feature type="region of interest" description="Disordered" evidence="9">
    <location>
        <begin position="1"/>
        <end position="54"/>
    </location>
</feature>
<dbReference type="VEuPathDB" id="TriTrypDB:TcCLB.510785.10"/>
<dbReference type="PANTHER" id="PTHR24223">
    <property type="entry name" value="ATP-BINDING CASSETTE SUB-FAMILY C"/>
    <property type="match status" value="1"/>
</dbReference>
<dbReference type="SMART" id="SM00382">
    <property type="entry name" value="AAA"/>
    <property type="match status" value="2"/>
</dbReference>
<feature type="transmembrane region" description="Helical" evidence="10">
    <location>
        <begin position="539"/>
        <end position="565"/>
    </location>
</feature>
<dbReference type="VEuPathDB" id="TriTrypDB:TcG_00078"/>
<feature type="domain" description="ABC transmembrane type-1" evidence="12">
    <location>
        <begin position="981"/>
        <end position="1261"/>
    </location>
</feature>
<dbReference type="FunFam" id="3.40.50.300:FF:000630">
    <property type="entry name" value="ATP-binding cassette (ABC) transporter, putative"/>
    <property type="match status" value="1"/>
</dbReference>
<keyword evidence="2" id="KW-0813">Transport</keyword>
<feature type="transmembrane region" description="Helical" evidence="10">
    <location>
        <begin position="973"/>
        <end position="995"/>
    </location>
</feature>
<dbReference type="VEuPathDB" id="TriTrypDB:BCY84_22358"/>
<dbReference type="CDD" id="cd03250">
    <property type="entry name" value="ABCC_MRP_domain1"/>
    <property type="match status" value="1"/>
</dbReference>
<dbReference type="InterPro" id="IPR017871">
    <property type="entry name" value="ABC_transporter-like_CS"/>
</dbReference>
<dbReference type="VEuPathDB" id="TriTrypDB:TcBrA4_0051280"/>
<evidence type="ECO:0000256" key="10">
    <source>
        <dbReference type="SAM" id="Phobius"/>
    </source>
</evidence>
<accession>A0A2V2UIS0</accession>
<dbReference type="VEuPathDB" id="TriTrypDB:C4B63_328g10"/>
<dbReference type="GO" id="GO:0005524">
    <property type="term" value="F:ATP binding"/>
    <property type="evidence" value="ECO:0007669"/>
    <property type="project" value="UniProtKB-KW"/>
</dbReference>
<evidence type="ECO:0000256" key="8">
    <source>
        <dbReference type="ARBA" id="ARBA00023180"/>
    </source>
</evidence>
<dbReference type="Gene3D" id="1.20.1560.10">
    <property type="entry name" value="ABC transporter type 1, transmembrane domain"/>
    <property type="match status" value="2"/>
</dbReference>